<proteinExistence type="predicted"/>
<organism evidence="5 6">
    <name type="scientific">Chlorocebus sabaeus</name>
    <name type="common">Green monkey</name>
    <name type="synonym">Simia sabaea</name>
    <dbReference type="NCBI Taxonomy" id="60711"/>
    <lineage>
        <taxon>Eukaryota</taxon>
        <taxon>Metazoa</taxon>
        <taxon>Chordata</taxon>
        <taxon>Craniata</taxon>
        <taxon>Vertebrata</taxon>
        <taxon>Euteleostomi</taxon>
        <taxon>Mammalia</taxon>
        <taxon>Eutheria</taxon>
        <taxon>Euarchontoglires</taxon>
        <taxon>Primates</taxon>
        <taxon>Haplorrhini</taxon>
        <taxon>Catarrhini</taxon>
        <taxon>Cercopithecidae</taxon>
        <taxon>Cercopithecinae</taxon>
        <taxon>Chlorocebus</taxon>
    </lineage>
</organism>
<dbReference type="PANTHER" id="PTHR12801">
    <property type="entry name" value="RNA EXONUCLEASE REXO1 / RECO3 FAMILY MEMBER-RELATED"/>
    <property type="match status" value="1"/>
</dbReference>
<feature type="region of interest" description="Disordered" evidence="3">
    <location>
        <begin position="34"/>
        <end position="87"/>
    </location>
</feature>
<name>A0A0D9S325_CHLSB</name>
<dbReference type="InterPro" id="IPR047021">
    <property type="entry name" value="REXO1/3/4-like"/>
</dbReference>
<reference evidence="5" key="3">
    <citation type="submission" date="2025-09" db="UniProtKB">
        <authorList>
            <consortium name="Ensembl"/>
        </authorList>
    </citation>
    <scope>IDENTIFICATION</scope>
</reference>
<keyword evidence="1" id="KW-0540">Nuclease</keyword>
<evidence type="ECO:0000313" key="6">
    <source>
        <dbReference type="Proteomes" id="UP000029965"/>
    </source>
</evidence>
<dbReference type="GO" id="GO:0004527">
    <property type="term" value="F:exonuclease activity"/>
    <property type="evidence" value="ECO:0007669"/>
    <property type="project" value="InterPro"/>
</dbReference>
<dbReference type="jPOST" id="A0A0D9S325"/>
<evidence type="ECO:0000313" key="5">
    <source>
        <dbReference type="Ensembl" id="ENSCSAP00000015264.1"/>
    </source>
</evidence>
<evidence type="ECO:0000256" key="1">
    <source>
        <dbReference type="ARBA" id="ARBA00022722"/>
    </source>
</evidence>
<dbReference type="AlphaFoldDB" id="A0A0D9S325"/>
<dbReference type="SUPFAM" id="SSF53098">
    <property type="entry name" value="Ribonuclease H-like"/>
    <property type="match status" value="1"/>
</dbReference>
<dbReference type="InterPro" id="IPR036397">
    <property type="entry name" value="RNaseH_sf"/>
</dbReference>
<dbReference type="GeneTree" id="ENSGT00940000159724"/>
<feature type="region of interest" description="Disordered" evidence="3">
    <location>
        <begin position="116"/>
        <end position="151"/>
    </location>
</feature>
<dbReference type="PANTHER" id="PTHR12801:SF78">
    <property type="entry name" value="INTERFERON-STIMULATED 20 KDA EXONUCLEASE-LIKE 2"/>
    <property type="match status" value="1"/>
</dbReference>
<dbReference type="OMA" id="VGNPTKY"/>
<reference evidence="5 6" key="1">
    <citation type="submission" date="2014-03" db="EMBL/GenBank/DDBJ databases">
        <authorList>
            <person name="Warren W."/>
            <person name="Wilson R.K."/>
        </authorList>
    </citation>
    <scope>NUCLEOTIDE SEQUENCE</scope>
</reference>
<dbReference type="eggNOG" id="KOG2249">
    <property type="taxonomic scope" value="Eukaryota"/>
</dbReference>
<evidence type="ECO:0000259" key="4">
    <source>
        <dbReference type="SMART" id="SM00479"/>
    </source>
</evidence>
<reference evidence="5" key="2">
    <citation type="submission" date="2025-08" db="UniProtKB">
        <authorList>
            <consortium name="Ensembl"/>
        </authorList>
    </citation>
    <scope>IDENTIFICATION</scope>
</reference>
<evidence type="ECO:0000256" key="2">
    <source>
        <dbReference type="ARBA" id="ARBA00022801"/>
    </source>
</evidence>
<feature type="compositionally biased region" description="Polar residues" evidence="3">
    <location>
        <begin position="116"/>
        <end position="141"/>
    </location>
</feature>
<dbReference type="SMART" id="SM00479">
    <property type="entry name" value="EXOIII"/>
    <property type="match status" value="1"/>
</dbReference>
<sequence>LLSLDLAEPAPKKALEGTVKHQFVKKWQLLEQRGFLNRKNQPASKAPKLHSEPPKKEKTPRVDGTWKTPPFPEKKAAASSSGSEESLDRKAAVSWLSSAPSKNADSVAGALLKINNHPTHSQKKGPQNKSSQVSAPRNSTHAHSENALEHPRSCQGRIVAVGCEVLDTGPKGHVTFLVPCSTVSYSGDVLHDEYILPSHTVNCQTRWSGVQKQHMVNAMLFQDCSWHILKIREDGGGHAIHDDFKALQYFHPKSLTSDNSHIPLFLPNWKADCTVNITMSLKRLFKNLLNWDIWVGKIHSSVEDTQATMDLYKSVEPKWEEQLAQNSPKD</sequence>
<protein>
    <recommendedName>
        <fullName evidence="4">Exonuclease domain-containing protein</fullName>
    </recommendedName>
</protein>
<feature type="compositionally biased region" description="Basic and acidic residues" evidence="3">
    <location>
        <begin position="49"/>
        <end position="61"/>
    </location>
</feature>
<dbReference type="GO" id="GO:0005634">
    <property type="term" value="C:nucleus"/>
    <property type="evidence" value="ECO:0007669"/>
    <property type="project" value="TreeGrafter"/>
</dbReference>
<dbReference type="EMBL" id="AQIB01092070">
    <property type="status" value="NOT_ANNOTATED_CDS"/>
    <property type="molecule type" value="Genomic_DNA"/>
</dbReference>
<keyword evidence="2" id="KW-0378">Hydrolase</keyword>
<dbReference type="STRING" id="60711.ENSCSAP00000015264"/>
<accession>A0A0D9S325</accession>
<dbReference type="Gene3D" id="3.30.420.10">
    <property type="entry name" value="Ribonuclease H-like superfamily/Ribonuclease H"/>
    <property type="match status" value="1"/>
</dbReference>
<dbReference type="GO" id="GO:0003676">
    <property type="term" value="F:nucleic acid binding"/>
    <property type="evidence" value="ECO:0007669"/>
    <property type="project" value="InterPro"/>
</dbReference>
<dbReference type="Proteomes" id="UP000029965">
    <property type="component" value="Chromosome 1"/>
</dbReference>
<dbReference type="InterPro" id="IPR013520">
    <property type="entry name" value="Ribonucl_H"/>
</dbReference>
<keyword evidence="6" id="KW-1185">Reference proteome</keyword>
<dbReference type="InterPro" id="IPR012337">
    <property type="entry name" value="RNaseH-like_sf"/>
</dbReference>
<dbReference type="Ensembl" id="ENSCSAT00000000803.1">
    <property type="protein sequence ID" value="ENSCSAP00000015264.1"/>
    <property type="gene ID" value="ENSCSAG00000002782.1"/>
</dbReference>
<evidence type="ECO:0000256" key="3">
    <source>
        <dbReference type="SAM" id="MobiDB-lite"/>
    </source>
</evidence>
<feature type="compositionally biased region" description="Basic and acidic residues" evidence="3">
    <location>
        <begin position="142"/>
        <end position="151"/>
    </location>
</feature>
<feature type="domain" description="Exonuclease" evidence="4">
    <location>
        <begin position="157"/>
        <end position="321"/>
    </location>
</feature>